<evidence type="ECO:0000256" key="1">
    <source>
        <dbReference type="SAM" id="MobiDB-lite"/>
    </source>
</evidence>
<dbReference type="Proteomes" id="UP000269221">
    <property type="component" value="Unassembled WGS sequence"/>
</dbReference>
<gene>
    <name evidence="3" type="ORF">DUI87_34309</name>
</gene>
<evidence type="ECO:0000313" key="3">
    <source>
        <dbReference type="EMBL" id="RMB89328.1"/>
    </source>
</evidence>
<feature type="signal peptide" evidence="2">
    <location>
        <begin position="1"/>
        <end position="18"/>
    </location>
</feature>
<organism evidence="3 4">
    <name type="scientific">Hirundo rustica rustica</name>
    <dbReference type="NCBI Taxonomy" id="333673"/>
    <lineage>
        <taxon>Eukaryota</taxon>
        <taxon>Metazoa</taxon>
        <taxon>Chordata</taxon>
        <taxon>Craniata</taxon>
        <taxon>Vertebrata</taxon>
        <taxon>Euteleostomi</taxon>
        <taxon>Archelosauria</taxon>
        <taxon>Archosauria</taxon>
        <taxon>Dinosauria</taxon>
        <taxon>Saurischia</taxon>
        <taxon>Theropoda</taxon>
        <taxon>Coelurosauria</taxon>
        <taxon>Aves</taxon>
        <taxon>Neognathae</taxon>
        <taxon>Neoaves</taxon>
        <taxon>Telluraves</taxon>
        <taxon>Australaves</taxon>
        <taxon>Passeriformes</taxon>
        <taxon>Sylvioidea</taxon>
        <taxon>Hirundinidae</taxon>
        <taxon>Hirundo</taxon>
    </lineage>
</organism>
<dbReference type="EMBL" id="QRBI01000295">
    <property type="protein sequence ID" value="RMB89328.1"/>
    <property type="molecule type" value="Genomic_DNA"/>
</dbReference>
<feature type="compositionally biased region" description="Basic and acidic residues" evidence="1">
    <location>
        <begin position="78"/>
        <end position="89"/>
    </location>
</feature>
<sequence>MFPWLLLTLSIFTCPVTGMSSAVSPTVPPRHMDLVLAILDALESPVQDCGSPLPGNSELDRLPGDIDGPRARVCPQWEKGHHLEDKEEKEKEEEEVQFRMIH</sequence>
<keyword evidence="2" id="KW-0732">Signal</keyword>
<comment type="caution">
    <text evidence="3">The sequence shown here is derived from an EMBL/GenBank/DDBJ whole genome shotgun (WGS) entry which is preliminary data.</text>
</comment>
<evidence type="ECO:0000313" key="4">
    <source>
        <dbReference type="Proteomes" id="UP000269221"/>
    </source>
</evidence>
<dbReference type="AlphaFoldDB" id="A0A3M0ILM2"/>
<name>A0A3M0ILM2_HIRRU</name>
<protein>
    <submittedName>
        <fullName evidence="3">Uncharacterized protein</fullName>
    </submittedName>
</protein>
<evidence type="ECO:0000256" key="2">
    <source>
        <dbReference type="SAM" id="SignalP"/>
    </source>
</evidence>
<reference evidence="3 4" key="1">
    <citation type="submission" date="2018-07" db="EMBL/GenBank/DDBJ databases">
        <title>A high quality draft genome assembly of the barn swallow (H. rustica rustica).</title>
        <authorList>
            <person name="Formenti G."/>
            <person name="Chiara M."/>
            <person name="Poveda L."/>
            <person name="Francoijs K.-J."/>
            <person name="Bonisoli-Alquati A."/>
            <person name="Canova L."/>
            <person name="Gianfranceschi L."/>
            <person name="Horner D.S."/>
            <person name="Saino N."/>
        </authorList>
    </citation>
    <scope>NUCLEOTIDE SEQUENCE [LARGE SCALE GENOMIC DNA]</scope>
    <source>
        <strain evidence="3">Chelidonia</strain>
        <tissue evidence="3">Blood</tissue>
    </source>
</reference>
<proteinExistence type="predicted"/>
<accession>A0A3M0ILM2</accession>
<keyword evidence="4" id="KW-1185">Reference proteome</keyword>
<feature type="region of interest" description="Disordered" evidence="1">
    <location>
        <begin position="78"/>
        <end position="102"/>
    </location>
</feature>
<feature type="chain" id="PRO_5018019472" evidence="2">
    <location>
        <begin position="19"/>
        <end position="102"/>
    </location>
</feature>